<reference evidence="2 3" key="1">
    <citation type="submission" date="2018-08" db="EMBL/GenBank/DDBJ databases">
        <title>Recombination of ecologically and evolutionarily significant loci maintains genetic cohesion in the Pseudomonas syringae species complex.</title>
        <authorList>
            <person name="Dillon M."/>
            <person name="Thakur S."/>
            <person name="Almeida R.N.D."/>
            <person name="Weir B.S."/>
            <person name="Guttman D.S."/>
        </authorList>
    </citation>
    <scope>NUCLEOTIDE SEQUENCE [LARGE SCALE GENOMIC DNA]</scope>
    <source>
        <strain evidence="2 3">ICMP 19473</strain>
    </source>
</reference>
<accession>A0A3M5P1N9</accession>
<feature type="region of interest" description="Disordered" evidence="1">
    <location>
        <begin position="198"/>
        <end position="217"/>
    </location>
</feature>
<dbReference type="EMBL" id="RBTP01000065">
    <property type="protein sequence ID" value="RMT78639.1"/>
    <property type="molecule type" value="Genomic_DNA"/>
</dbReference>
<comment type="caution">
    <text evidence="2">The sequence shown here is derived from an EMBL/GenBank/DDBJ whole genome shotgun (WGS) entry which is preliminary data.</text>
</comment>
<dbReference type="Gene3D" id="3.40.50.150">
    <property type="entry name" value="Vaccinia Virus protein VP39"/>
    <property type="match status" value="1"/>
</dbReference>
<name>A0A3M5P1N9_PSEVI</name>
<dbReference type="SUPFAM" id="SSF53335">
    <property type="entry name" value="S-adenosyl-L-methionine-dependent methyltransferases"/>
    <property type="match status" value="1"/>
</dbReference>
<dbReference type="InterPro" id="IPR029063">
    <property type="entry name" value="SAM-dependent_MTases_sf"/>
</dbReference>
<evidence type="ECO:0000313" key="3">
    <source>
        <dbReference type="Proteomes" id="UP000273854"/>
    </source>
</evidence>
<dbReference type="GO" id="GO:0008757">
    <property type="term" value="F:S-adenosylmethionine-dependent methyltransferase activity"/>
    <property type="evidence" value="ECO:0007669"/>
    <property type="project" value="InterPro"/>
</dbReference>
<dbReference type="InterPro" id="IPR008715">
    <property type="entry name" value="SAM-MeTfrase_NodS-like"/>
</dbReference>
<dbReference type="Proteomes" id="UP000273854">
    <property type="component" value="Unassembled WGS sequence"/>
</dbReference>
<dbReference type="Pfam" id="PF05401">
    <property type="entry name" value="NodS"/>
    <property type="match status" value="1"/>
</dbReference>
<protein>
    <submittedName>
        <fullName evidence="2">Methyltransferase</fullName>
    </submittedName>
</protein>
<evidence type="ECO:0000256" key="1">
    <source>
        <dbReference type="SAM" id="MobiDB-lite"/>
    </source>
</evidence>
<dbReference type="GO" id="GO:0009312">
    <property type="term" value="P:oligosaccharide biosynthetic process"/>
    <property type="evidence" value="ECO:0007669"/>
    <property type="project" value="InterPro"/>
</dbReference>
<dbReference type="OrthoDB" id="116799at2"/>
<dbReference type="CDD" id="cd02440">
    <property type="entry name" value="AdoMet_MTases"/>
    <property type="match status" value="1"/>
</dbReference>
<evidence type="ECO:0000313" key="2">
    <source>
        <dbReference type="EMBL" id="RMT78639.1"/>
    </source>
</evidence>
<gene>
    <name evidence="2" type="ORF">ALP40_02051</name>
</gene>
<keyword evidence="2" id="KW-0489">Methyltransferase</keyword>
<dbReference type="AlphaFoldDB" id="A0A3M5P1N9"/>
<dbReference type="GO" id="GO:0032259">
    <property type="term" value="P:methylation"/>
    <property type="evidence" value="ECO:0007669"/>
    <property type="project" value="UniProtKB-KW"/>
</dbReference>
<keyword evidence="2" id="KW-0808">Transferase</keyword>
<dbReference type="RefSeq" id="WP_122209781.1">
    <property type="nucleotide sequence ID" value="NZ_RBTP01000065.1"/>
</dbReference>
<feature type="compositionally biased region" description="Polar residues" evidence="1">
    <location>
        <begin position="205"/>
        <end position="217"/>
    </location>
</feature>
<sequence>MSVADHYFDELFRNDSDPWAFKQRWYERRKRALCLAVLPCERYSAVFEPGCANGELSAELATRCDSLVCCDTSWRAVELAQQRLTDFDHARVIQARLPQQWPEGRFDLIVFSELGYYLDLDDLHRWIDCALEALTPDGQLLACHWRPDIADCPLDAQRVHDVLAERLSMHRLISHHEQDFLLDLWSRDETSVAVKEFADDRRSDTGSQRRAATGSVP</sequence>
<proteinExistence type="predicted"/>
<organism evidence="2 3">
    <name type="scientific">Pseudomonas viridiflava</name>
    <name type="common">Phytomonas viridiflava</name>
    <dbReference type="NCBI Taxonomy" id="33069"/>
    <lineage>
        <taxon>Bacteria</taxon>
        <taxon>Pseudomonadati</taxon>
        <taxon>Pseudomonadota</taxon>
        <taxon>Gammaproteobacteria</taxon>
        <taxon>Pseudomonadales</taxon>
        <taxon>Pseudomonadaceae</taxon>
        <taxon>Pseudomonas</taxon>
    </lineage>
</organism>